<dbReference type="AlphaFoldDB" id="A0A2L2XBE4"/>
<comment type="caution">
    <text evidence="2">The sequence shown here is derived from an EMBL/GenBank/DDBJ whole genome shotgun (WGS) entry which is preliminary data.</text>
</comment>
<accession>A0A2L2XBE4</accession>
<evidence type="ECO:0008006" key="4">
    <source>
        <dbReference type="Google" id="ProtNLM"/>
    </source>
</evidence>
<dbReference type="OrthoDB" id="1724060at2"/>
<feature type="transmembrane region" description="Helical" evidence="1">
    <location>
        <begin position="42"/>
        <end position="62"/>
    </location>
</feature>
<evidence type="ECO:0000313" key="3">
    <source>
        <dbReference type="Proteomes" id="UP000239549"/>
    </source>
</evidence>
<evidence type="ECO:0000313" key="2">
    <source>
        <dbReference type="EMBL" id="GBF33003.1"/>
    </source>
</evidence>
<dbReference type="Pfam" id="PF13346">
    <property type="entry name" value="ABC2_membrane_5"/>
    <property type="match status" value="1"/>
</dbReference>
<dbReference type="Proteomes" id="UP000239549">
    <property type="component" value="Unassembled WGS sequence"/>
</dbReference>
<reference evidence="3" key="1">
    <citation type="submission" date="2018-02" db="EMBL/GenBank/DDBJ databases">
        <title>Genome sequence of Desulfocucumis palustris strain NAW-5.</title>
        <authorList>
            <person name="Watanabe M."/>
            <person name="Kojima H."/>
            <person name="Fukui M."/>
        </authorList>
    </citation>
    <scope>NUCLEOTIDE SEQUENCE [LARGE SCALE GENOMIC DNA]</scope>
    <source>
        <strain evidence="3">NAW-5</strain>
    </source>
</reference>
<organism evidence="2 3">
    <name type="scientific">Desulfocucumis palustris</name>
    <dbReference type="NCBI Taxonomy" id="1898651"/>
    <lineage>
        <taxon>Bacteria</taxon>
        <taxon>Bacillati</taxon>
        <taxon>Bacillota</taxon>
        <taxon>Clostridia</taxon>
        <taxon>Eubacteriales</taxon>
        <taxon>Desulfocucumaceae</taxon>
        <taxon>Desulfocucumis</taxon>
    </lineage>
</organism>
<feature type="transmembrane region" description="Helical" evidence="1">
    <location>
        <begin position="187"/>
        <end position="206"/>
    </location>
</feature>
<name>A0A2L2XBE4_9FIRM</name>
<keyword evidence="3" id="KW-1185">Reference proteome</keyword>
<dbReference type="EMBL" id="BFAV01000071">
    <property type="protein sequence ID" value="GBF33003.1"/>
    <property type="molecule type" value="Genomic_DNA"/>
</dbReference>
<feature type="transmembrane region" description="Helical" evidence="1">
    <location>
        <begin position="155"/>
        <end position="175"/>
    </location>
</feature>
<dbReference type="InterPro" id="IPR025699">
    <property type="entry name" value="ABC2_memb-like"/>
</dbReference>
<protein>
    <recommendedName>
        <fullName evidence="4">ABC transporter permease protein</fullName>
    </recommendedName>
</protein>
<proteinExistence type="predicted"/>
<keyword evidence="1" id="KW-0812">Transmembrane</keyword>
<feature type="transmembrane region" description="Helical" evidence="1">
    <location>
        <begin position="83"/>
        <end position="106"/>
    </location>
</feature>
<evidence type="ECO:0000256" key="1">
    <source>
        <dbReference type="SAM" id="Phobius"/>
    </source>
</evidence>
<gene>
    <name evidence="2" type="ORF">DCCM_2100</name>
</gene>
<keyword evidence="1" id="KW-1133">Transmembrane helix</keyword>
<dbReference type="RefSeq" id="WP_104371448.1">
    <property type="nucleotide sequence ID" value="NZ_BFAV01000071.1"/>
</dbReference>
<keyword evidence="1" id="KW-0472">Membrane</keyword>
<feature type="transmembrane region" description="Helical" evidence="1">
    <location>
        <begin position="126"/>
        <end position="148"/>
    </location>
</feature>
<sequence length="219" mass="24036">MWNMIVKDLYLQKVRMMLLLVLAAAALAVMHAGTGAAGEGQYVLVLVFLIATTYTFTLYSCYHEDKNKSISFLRSLPVSARMVVNSKFAGMIALEMIALALIFFFICLGKLADLPIAGSLLADLRFLVPVALVALLFNSIVLAIYFRWGYIKIQWIYSISFFLIFFGSMQLGQIVPKVSVYLPDISPGQGAVAGAAFALLVVFLCWKGSVSALSKKDLP</sequence>